<reference evidence="1 2" key="1">
    <citation type="submission" date="2020-05" db="EMBL/GenBank/DDBJ databases">
        <title>Azospirillum oleiclasticum sp. nov, a nitrogen-fixing and heavy crude oil-emulsifying bacterium isolated from the crude oil of Yumen Oilfield.</title>
        <authorList>
            <person name="Wu D."/>
            <person name="Cai M."/>
            <person name="Zhang X."/>
        </authorList>
    </citation>
    <scope>NUCLEOTIDE SEQUENCE [LARGE SCALE GENOMIC DNA]</scope>
    <source>
        <strain evidence="1 2">ROY-1-1-2</strain>
    </source>
</reference>
<evidence type="ECO:0000313" key="1">
    <source>
        <dbReference type="EMBL" id="NYZ21502.1"/>
    </source>
</evidence>
<gene>
    <name evidence="1" type="ORF">HND93_17450</name>
</gene>
<proteinExistence type="predicted"/>
<organism evidence="1 2">
    <name type="scientific">Azospirillum oleiclasticum</name>
    <dbReference type="NCBI Taxonomy" id="2735135"/>
    <lineage>
        <taxon>Bacteria</taxon>
        <taxon>Pseudomonadati</taxon>
        <taxon>Pseudomonadota</taxon>
        <taxon>Alphaproteobacteria</taxon>
        <taxon>Rhodospirillales</taxon>
        <taxon>Azospirillaceae</taxon>
        <taxon>Azospirillum</taxon>
    </lineage>
</organism>
<protein>
    <submittedName>
        <fullName evidence="1">Uncharacterized protein</fullName>
    </submittedName>
</protein>
<name>A0ABX2TE60_9PROT</name>
<dbReference type="RefSeq" id="WP_180283283.1">
    <property type="nucleotide sequence ID" value="NZ_JABFDB010000012.1"/>
</dbReference>
<accession>A0ABX2TE60</accession>
<dbReference type="EMBL" id="JABFDB010000012">
    <property type="protein sequence ID" value="NYZ21502.1"/>
    <property type="molecule type" value="Genomic_DNA"/>
</dbReference>
<keyword evidence="2" id="KW-1185">Reference proteome</keyword>
<evidence type="ECO:0000313" key="2">
    <source>
        <dbReference type="Proteomes" id="UP000584642"/>
    </source>
</evidence>
<dbReference type="Proteomes" id="UP000584642">
    <property type="component" value="Unassembled WGS sequence"/>
</dbReference>
<comment type="caution">
    <text evidence="1">The sequence shown here is derived from an EMBL/GenBank/DDBJ whole genome shotgun (WGS) entry which is preliminary data.</text>
</comment>
<sequence length="118" mass="12050">MTTVTTQPTPGQTIEQTFDKLGSAAQDAAKELGQAAGRATDSAMQQLGPISDKADQVVRDLGVAANTVQQGCAGGFAAGWDAMWQGNLGMAFQLWSGATASCADSLTASLMALIPGWS</sequence>